<evidence type="ECO:0000313" key="7">
    <source>
        <dbReference type="EMBL" id="OAD23643.1"/>
    </source>
</evidence>
<comment type="cofactor">
    <cofactor evidence="6">
        <name>Fe cation</name>
        <dbReference type="ChEBI" id="CHEBI:24875"/>
    </cofactor>
</comment>
<evidence type="ECO:0000313" key="8">
    <source>
        <dbReference type="Proteomes" id="UP000076962"/>
    </source>
</evidence>
<dbReference type="EMBL" id="LUTY01000242">
    <property type="protein sequence ID" value="OAD23643.1"/>
    <property type="molecule type" value="Genomic_DNA"/>
</dbReference>
<evidence type="ECO:0000256" key="3">
    <source>
        <dbReference type="ARBA" id="ARBA00022596"/>
    </source>
</evidence>
<dbReference type="PANTHER" id="PTHR43600:SF2">
    <property type="entry name" value="F420-NON-REDUCING HYDROGENASE VHU SUBUNIT A"/>
    <property type="match status" value="1"/>
</dbReference>
<feature type="binding site" evidence="6">
    <location>
        <position position="45"/>
    </location>
    <ligand>
        <name>Mg(2+)</name>
        <dbReference type="ChEBI" id="CHEBI:18420"/>
    </ligand>
</feature>
<feature type="non-terminal residue" evidence="7">
    <location>
        <position position="248"/>
    </location>
</feature>
<dbReference type="PATRIC" id="fig|1003181.4.peg.762"/>
<name>A0A176S6D9_9GAMM</name>
<sequence length="248" mass="27625">MSKVNVNVNCHLTRVEGHGSVVVDVKNGELVKCQLEIFEAPRFFEAMLRGRPYYEASHITSRICGICATGHATASLRATENALGVEISEQVELLRKLLFHGEIIDSHVLHIYMLVAPDFFGVGSVLPLANSHPEVVKRALRIKKLAGDLCAMIAGRHTHPIAMTVGGFTHLPTIKELLAMKKQMIAAREDMDETIALLKTLPWPSYERETEYVSLQKGNEYAFIDGVITTSDGFSYELPDYRKLTNET</sequence>
<comment type="similarity">
    <text evidence="2">Belongs to the [NiFe]/[NiFeSe] hydrogenase large subunit family.</text>
</comment>
<dbReference type="Gene3D" id="1.10.645.10">
    <property type="entry name" value="Cytochrome-c3 Hydrogenase, chain B"/>
    <property type="match status" value="1"/>
</dbReference>
<keyword evidence="3 6" id="KW-0533">Nickel</keyword>
<accession>A0A176S6D9</accession>
<feature type="binding site" evidence="6">
    <location>
        <position position="64"/>
    </location>
    <ligand>
        <name>Ni(2+)</name>
        <dbReference type="ChEBI" id="CHEBI:49786"/>
    </ligand>
</feature>
<dbReference type="PANTHER" id="PTHR43600">
    <property type="entry name" value="COENZYME F420 HYDROGENASE, SUBUNIT ALPHA"/>
    <property type="match status" value="1"/>
</dbReference>
<evidence type="ECO:0000256" key="6">
    <source>
        <dbReference type="PIRSR" id="PIRSR601501-1"/>
    </source>
</evidence>
<proteinExistence type="inferred from homology"/>
<evidence type="ECO:0000256" key="4">
    <source>
        <dbReference type="ARBA" id="ARBA00022723"/>
    </source>
</evidence>
<reference evidence="7 8" key="1">
    <citation type="submission" date="2016-05" db="EMBL/GenBank/DDBJ databases">
        <title>Single-cell genome of chain-forming Candidatus Thiomargarita nelsonii and comparison to other large sulfur-oxidizing bacteria.</title>
        <authorList>
            <person name="Winkel M."/>
            <person name="Salman V."/>
            <person name="Woyke T."/>
            <person name="Schulz-Vogt H."/>
            <person name="Richter M."/>
            <person name="Flood B."/>
            <person name="Bailey J."/>
            <person name="Amann R."/>
            <person name="Mussmann M."/>
        </authorList>
    </citation>
    <scope>NUCLEOTIDE SEQUENCE [LARGE SCALE GENOMIC DNA]</scope>
    <source>
        <strain evidence="7 8">THI036</strain>
    </source>
</reference>
<keyword evidence="8" id="KW-1185">Reference proteome</keyword>
<keyword evidence="6" id="KW-0408">Iron</keyword>
<keyword evidence="5" id="KW-0560">Oxidoreductase</keyword>
<keyword evidence="4 6" id="KW-0479">Metal-binding</keyword>
<organism evidence="7 8">
    <name type="scientific">Candidatus Thiomargarita nelsonii</name>
    <dbReference type="NCBI Taxonomy" id="1003181"/>
    <lineage>
        <taxon>Bacteria</taxon>
        <taxon>Pseudomonadati</taxon>
        <taxon>Pseudomonadota</taxon>
        <taxon>Gammaproteobacteria</taxon>
        <taxon>Thiotrichales</taxon>
        <taxon>Thiotrichaceae</taxon>
        <taxon>Thiomargarita</taxon>
    </lineage>
</organism>
<keyword evidence="6" id="KW-0460">Magnesium</keyword>
<dbReference type="SUPFAM" id="SSF56762">
    <property type="entry name" value="HydB/Nqo4-like"/>
    <property type="match status" value="1"/>
</dbReference>
<feature type="binding site" evidence="6">
    <location>
        <position position="67"/>
    </location>
    <ligand>
        <name>Fe cation</name>
        <dbReference type="ChEBI" id="CHEBI:24875"/>
    </ligand>
</feature>
<dbReference type="InterPro" id="IPR001501">
    <property type="entry name" value="Ni-dep_hyd_lsu"/>
</dbReference>
<dbReference type="InterPro" id="IPR029014">
    <property type="entry name" value="NiFe-Hase_large"/>
</dbReference>
<dbReference type="GO" id="GO:0016491">
    <property type="term" value="F:oxidoreductase activity"/>
    <property type="evidence" value="ECO:0007669"/>
    <property type="project" value="UniProtKB-KW"/>
</dbReference>
<evidence type="ECO:0000256" key="5">
    <source>
        <dbReference type="ARBA" id="ARBA00023002"/>
    </source>
</evidence>
<comment type="cofactor">
    <cofactor evidence="1 6">
        <name>Ni(2+)</name>
        <dbReference type="ChEBI" id="CHEBI:49786"/>
    </cofactor>
</comment>
<evidence type="ECO:0000256" key="1">
    <source>
        <dbReference type="ARBA" id="ARBA00001967"/>
    </source>
</evidence>
<dbReference type="GO" id="GO:0016151">
    <property type="term" value="F:nickel cation binding"/>
    <property type="evidence" value="ECO:0007669"/>
    <property type="project" value="InterPro"/>
</dbReference>
<dbReference type="Pfam" id="PF00374">
    <property type="entry name" value="NiFeSe_Hases"/>
    <property type="match status" value="1"/>
</dbReference>
<comment type="caution">
    <text evidence="7">The sequence shown here is derived from an EMBL/GenBank/DDBJ whole genome shotgun (WGS) entry which is preliminary data.</text>
</comment>
<gene>
    <name evidence="7" type="ORF">THIOM_000518</name>
</gene>
<dbReference type="Proteomes" id="UP000076962">
    <property type="component" value="Unassembled WGS sequence"/>
</dbReference>
<feature type="binding site" evidence="6">
    <location>
        <position position="67"/>
    </location>
    <ligand>
        <name>Ni(2+)</name>
        <dbReference type="ChEBI" id="CHEBI:49786"/>
    </ligand>
</feature>
<evidence type="ECO:0000256" key="2">
    <source>
        <dbReference type="ARBA" id="ARBA00009292"/>
    </source>
</evidence>
<protein>
    <submittedName>
        <fullName evidence="7">Hydrogenase/sulfur reductase, alpha subunit</fullName>
    </submittedName>
</protein>
<dbReference type="AlphaFoldDB" id="A0A176S6D9"/>